<organism evidence="1 2">
    <name type="scientific">Phytophthora nicotianae (strain INRA-310)</name>
    <name type="common">Phytophthora parasitica</name>
    <dbReference type="NCBI Taxonomy" id="761204"/>
    <lineage>
        <taxon>Eukaryota</taxon>
        <taxon>Sar</taxon>
        <taxon>Stramenopiles</taxon>
        <taxon>Oomycota</taxon>
        <taxon>Peronosporomycetes</taxon>
        <taxon>Peronosporales</taxon>
        <taxon>Peronosporaceae</taxon>
        <taxon>Phytophthora</taxon>
    </lineage>
</organism>
<evidence type="ECO:0000313" key="2">
    <source>
        <dbReference type="Proteomes" id="UP000018817"/>
    </source>
</evidence>
<proteinExistence type="predicted"/>
<dbReference type="VEuPathDB" id="FungiDB:PPTG_24264"/>
<name>W2PHS7_PHYN3</name>
<sequence length="58" mass="6594">MTTLFCGLKRLEAERDQSGGARESGKRPFMYSRYYSAMEPNVPIKVRRNHSNIALGVC</sequence>
<protein>
    <submittedName>
        <fullName evidence="1">Uncharacterized protein</fullName>
    </submittedName>
</protein>
<reference evidence="2" key="1">
    <citation type="submission" date="2011-12" db="EMBL/GenBank/DDBJ databases">
        <authorList>
            <consortium name="The Broad Institute Genome Sequencing Platform"/>
            <person name="Russ C."/>
            <person name="Tyler B."/>
            <person name="Panabieres F."/>
            <person name="Shan W."/>
            <person name="Tripathy S."/>
            <person name="Grunwald N."/>
            <person name="Machado M."/>
            <person name="Young S.K."/>
            <person name="Zeng Q."/>
            <person name="Gargeya S."/>
            <person name="Fitzgerald M."/>
            <person name="Haas B."/>
            <person name="Abouelleil A."/>
            <person name="Alvarado L."/>
            <person name="Arachchi H.M."/>
            <person name="Berlin A."/>
            <person name="Chapman S.B."/>
            <person name="Gearin G."/>
            <person name="Goldberg J."/>
            <person name="Griggs A."/>
            <person name="Gujja S."/>
            <person name="Hansen M."/>
            <person name="Heiman D."/>
            <person name="Howarth C."/>
            <person name="Larimer J."/>
            <person name="Lui A."/>
            <person name="MacDonald P.J.P."/>
            <person name="McCowen C."/>
            <person name="Montmayeur A."/>
            <person name="Murphy C."/>
            <person name="Neiman D."/>
            <person name="Pearson M."/>
            <person name="Priest M."/>
            <person name="Roberts A."/>
            <person name="Saif S."/>
            <person name="Shea T."/>
            <person name="Sisk P."/>
            <person name="Stolte C."/>
            <person name="Sykes S."/>
            <person name="Wortman J."/>
            <person name="Nusbaum C."/>
            <person name="Birren B."/>
        </authorList>
    </citation>
    <scope>NUCLEOTIDE SEQUENCE [LARGE SCALE GENOMIC DNA]</scope>
    <source>
        <strain evidence="2">INRA-310</strain>
    </source>
</reference>
<gene>
    <name evidence="1" type="ORF">PPTG_24264</name>
</gene>
<accession>W2PHS7</accession>
<dbReference type="OrthoDB" id="167802at2759"/>
<evidence type="ECO:0000313" key="1">
    <source>
        <dbReference type="EMBL" id="ETN00412.1"/>
    </source>
</evidence>
<dbReference type="GeneID" id="20192863"/>
<dbReference type="RefSeq" id="XP_008914252.1">
    <property type="nucleotide sequence ID" value="XM_008916004.1"/>
</dbReference>
<dbReference type="AlphaFoldDB" id="W2PHS7"/>
<dbReference type="Proteomes" id="UP000018817">
    <property type="component" value="Unassembled WGS sequence"/>
</dbReference>
<reference evidence="1 2" key="2">
    <citation type="submission" date="2013-11" db="EMBL/GenBank/DDBJ databases">
        <title>The Genome Sequence of Phytophthora parasitica INRA-310.</title>
        <authorList>
            <consortium name="The Broad Institute Genomics Platform"/>
            <person name="Russ C."/>
            <person name="Tyler B."/>
            <person name="Panabieres F."/>
            <person name="Shan W."/>
            <person name="Tripathy S."/>
            <person name="Grunwald N."/>
            <person name="Machado M."/>
            <person name="Johnson C.S."/>
            <person name="Arredondo F."/>
            <person name="Hong C."/>
            <person name="Coffey M."/>
            <person name="Young S.K."/>
            <person name="Zeng Q."/>
            <person name="Gargeya S."/>
            <person name="Fitzgerald M."/>
            <person name="Abouelleil A."/>
            <person name="Alvarado L."/>
            <person name="Chapman S.B."/>
            <person name="Gainer-Dewar J."/>
            <person name="Goldberg J."/>
            <person name="Griggs A."/>
            <person name="Gujja S."/>
            <person name="Hansen M."/>
            <person name="Howarth C."/>
            <person name="Imamovic A."/>
            <person name="Ireland A."/>
            <person name="Larimer J."/>
            <person name="McCowan C."/>
            <person name="Murphy C."/>
            <person name="Pearson M."/>
            <person name="Poon T.W."/>
            <person name="Priest M."/>
            <person name="Roberts A."/>
            <person name="Saif S."/>
            <person name="Shea T."/>
            <person name="Sykes S."/>
            <person name="Wortman J."/>
            <person name="Nusbaum C."/>
            <person name="Birren B."/>
        </authorList>
    </citation>
    <scope>NUCLEOTIDE SEQUENCE [LARGE SCALE GENOMIC DNA]</scope>
    <source>
        <strain evidence="1 2">INRA-310</strain>
    </source>
</reference>
<dbReference type="EMBL" id="KI669638">
    <property type="protein sequence ID" value="ETN00412.1"/>
    <property type="molecule type" value="Genomic_DNA"/>
</dbReference>